<dbReference type="AlphaFoldDB" id="A0ABD3M1L0"/>
<feature type="region of interest" description="Disordered" evidence="1">
    <location>
        <begin position="39"/>
        <end position="76"/>
    </location>
</feature>
<reference evidence="2 3" key="1">
    <citation type="submission" date="2024-10" db="EMBL/GenBank/DDBJ databases">
        <title>Updated reference genomes for cyclostephanoid diatoms.</title>
        <authorList>
            <person name="Roberts W.R."/>
            <person name="Alverson A.J."/>
        </authorList>
    </citation>
    <scope>NUCLEOTIDE SEQUENCE [LARGE SCALE GENOMIC DNA]</scope>
    <source>
        <strain evidence="2 3">AJA232-27</strain>
    </source>
</reference>
<keyword evidence="3" id="KW-1185">Reference proteome</keyword>
<feature type="compositionally biased region" description="Pro residues" evidence="1">
    <location>
        <begin position="54"/>
        <end position="63"/>
    </location>
</feature>
<sequence length="76" mass="8064">MSHNDDNSSVDSVPSDTPLSALGKRKYCTIEADNYDSSAELSVDECDSPNFPSTMPPLPPLPSYVPSLSSPVVPPP</sequence>
<evidence type="ECO:0000256" key="1">
    <source>
        <dbReference type="SAM" id="MobiDB-lite"/>
    </source>
</evidence>
<comment type="caution">
    <text evidence="2">The sequence shown here is derived from an EMBL/GenBank/DDBJ whole genome shotgun (WGS) entry which is preliminary data.</text>
</comment>
<organism evidence="2 3">
    <name type="scientific">Discostella pseudostelligera</name>
    <dbReference type="NCBI Taxonomy" id="259834"/>
    <lineage>
        <taxon>Eukaryota</taxon>
        <taxon>Sar</taxon>
        <taxon>Stramenopiles</taxon>
        <taxon>Ochrophyta</taxon>
        <taxon>Bacillariophyta</taxon>
        <taxon>Coscinodiscophyceae</taxon>
        <taxon>Thalassiosirophycidae</taxon>
        <taxon>Stephanodiscales</taxon>
        <taxon>Stephanodiscaceae</taxon>
        <taxon>Discostella</taxon>
    </lineage>
</organism>
<evidence type="ECO:0000313" key="3">
    <source>
        <dbReference type="Proteomes" id="UP001530293"/>
    </source>
</evidence>
<proteinExistence type="predicted"/>
<feature type="compositionally biased region" description="Low complexity" evidence="1">
    <location>
        <begin position="7"/>
        <end position="16"/>
    </location>
</feature>
<protein>
    <submittedName>
        <fullName evidence="2">Uncharacterized protein</fullName>
    </submittedName>
</protein>
<gene>
    <name evidence="2" type="ORF">ACHAWU_006728</name>
</gene>
<dbReference type="Proteomes" id="UP001530293">
    <property type="component" value="Unassembled WGS sequence"/>
</dbReference>
<feature type="compositionally biased region" description="Low complexity" evidence="1">
    <location>
        <begin position="64"/>
        <end position="76"/>
    </location>
</feature>
<name>A0ABD3M1L0_9STRA</name>
<feature type="region of interest" description="Disordered" evidence="1">
    <location>
        <begin position="1"/>
        <end position="25"/>
    </location>
</feature>
<dbReference type="EMBL" id="JALLBG020000295">
    <property type="protein sequence ID" value="KAL3756713.1"/>
    <property type="molecule type" value="Genomic_DNA"/>
</dbReference>
<evidence type="ECO:0000313" key="2">
    <source>
        <dbReference type="EMBL" id="KAL3756713.1"/>
    </source>
</evidence>
<accession>A0ABD3M1L0</accession>